<keyword evidence="8" id="KW-0249">Electron transport</keyword>
<dbReference type="AlphaFoldDB" id="A0A1M5SHJ2"/>
<accession>A0A1M5SHJ2</accession>
<evidence type="ECO:0000256" key="6">
    <source>
        <dbReference type="ARBA" id="ARBA00022692"/>
    </source>
</evidence>
<dbReference type="EMBL" id="FQXS01000001">
    <property type="protein sequence ID" value="SHH38014.1"/>
    <property type="molecule type" value="Genomic_DNA"/>
</dbReference>
<dbReference type="GO" id="GO:0009055">
    <property type="term" value="F:electron transfer activity"/>
    <property type="evidence" value="ECO:0007669"/>
    <property type="project" value="TreeGrafter"/>
</dbReference>
<dbReference type="GO" id="GO:0046872">
    <property type="term" value="F:metal ion binding"/>
    <property type="evidence" value="ECO:0007669"/>
    <property type="project" value="UniProtKB-KW"/>
</dbReference>
<evidence type="ECO:0000256" key="1">
    <source>
        <dbReference type="ARBA" id="ARBA00004236"/>
    </source>
</evidence>
<reference evidence="13 14" key="1">
    <citation type="submission" date="2016-11" db="EMBL/GenBank/DDBJ databases">
        <authorList>
            <person name="Jaros S."/>
            <person name="Januszkiewicz K."/>
            <person name="Wedrychowicz H."/>
        </authorList>
    </citation>
    <scope>NUCLEOTIDE SEQUENCE [LARGE SCALE GENOMIC DNA]</scope>
    <source>
        <strain evidence="13 14">DSM 9705</strain>
    </source>
</reference>
<dbReference type="PANTHER" id="PTHR30333:SF1">
    <property type="entry name" value="CYTOCHROME C-TYPE PROTEIN NAPC"/>
    <property type="match status" value="1"/>
</dbReference>
<evidence type="ECO:0000256" key="8">
    <source>
        <dbReference type="ARBA" id="ARBA00022982"/>
    </source>
</evidence>
<evidence type="ECO:0000313" key="13">
    <source>
        <dbReference type="EMBL" id="SHH38014.1"/>
    </source>
</evidence>
<dbReference type="RefSeq" id="WP_073373095.1">
    <property type="nucleotide sequence ID" value="NZ_FQXS01000001.1"/>
</dbReference>
<evidence type="ECO:0000256" key="4">
    <source>
        <dbReference type="ARBA" id="ARBA00022475"/>
    </source>
</evidence>
<keyword evidence="9" id="KW-1133">Transmembrane helix</keyword>
<evidence type="ECO:0000256" key="3">
    <source>
        <dbReference type="ARBA" id="ARBA00022448"/>
    </source>
</evidence>
<keyword evidence="14" id="KW-1185">Reference proteome</keyword>
<evidence type="ECO:0000256" key="10">
    <source>
        <dbReference type="ARBA" id="ARBA00023004"/>
    </source>
</evidence>
<protein>
    <submittedName>
        <fullName evidence="13">Trimethylamine-N-oxide reductase (Cytochrome c), cytochrome c-type subunit TorC</fullName>
    </submittedName>
</protein>
<proteinExistence type="inferred from homology"/>
<dbReference type="GO" id="GO:0005886">
    <property type="term" value="C:plasma membrane"/>
    <property type="evidence" value="ECO:0007669"/>
    <property type="project" value="UniProtKB-SubCell"/>
</dbReference>
<keyword evidence="3" id="KW-0813">Transport</keyword>
<evidence type="ECO:0000256" key="9">
    <source>
        <dbReference type="ARBA" id="ARBA00022989"/>
    </source>
</evidence>
<sequence>MKRAVKPLLLICLGVLIAFPLFSLLYYTMARTSTPQFCSSCHEIVPAYQSWMTSSHVNNPQGIVANCMDCHLPPPEHTIDFFYNKTLHGIKDIVVHVLEGAEAYDRAENRAAAYAYMKNENCQKCHRNLLHIPAKRGAMLAHRAALYGREGNERKCVDCHHRLVHVDRAYYAHKESRGPYRAPGILFNSRGEVEYPTNWEGGTL</sequence>
<comment type="similarity">
    <text evidence="2">Belongs to the NapC/NirT/NrfH family.</text>
</comment>
<dbReference type="InterPro" id="IPR038266">
    <property type="entry name" value="NapC/NirT_cytc_sf"/>
</dbReference>
<evidence type="ECO:0000259" key="12">
    <source>
        <dbReference type="Pfam" id="PF03264"/>
    </source>
</evidence>
<dbReference type="InterPro" id="IPR036280">
    <property type="entry name" value="Multihaem_cyt_sf"/>
</dbReference>
<keyword evidence="4" id="KW-1003">Cell membrane</keyword>
<dbReference type="InterPro" id="IPR051174">
    <property type="entry name" value="Cytochrome_c-type_ET"/>
</dbReference>
<keyword evidence="10" id="KW-0408">Iron</keyword>
<evidence type="ECO:0000256" key="5">
    <source>
        <dbReference type="ARBA" id="ARBA00022617"/>
    </source>
</evidence>
<evidence type="ECO:0000313" key="14">
    <source>
        <dbReference type="Proteomes" id="UP000184139"/>
    </source>
</evidence>
<evidence type="ECO:0000256" key="7">
    <source>
        <dbReference type="ARBA" id="ARBA00022723"/>
    </source>
</evidence>
<keyword evidence="11" id="KW-0472">Membrane</keyword>
<feature type="domain" description="NapC/NirT cytochrome c N-terminal" evidence="12">
    <location>
        <begin position="5"/>
        <end position="165"/>
    </location>
</feature>
<dbReference type="Pfam" id="PF03264">
    <property type="entry name" value="Cytochrom_NNT"/>
    <property type="match status" value="1"/>
</dbReference>
<keyword evidence="7" id="KW-0479">Metal-binding</keyword>
<comment type="subcellular location">
    <subcellularLocation>
        <location evidence="1">Cell membrane</location>
    </subcellularLocation>
</comment>
<keyword evidence="6" id="KW-0812">Transmembrane</keyword>
<keyword evidence="5" id="KW-0349">Heme</keyword>
<dbReference type="SUPFAM" id="SSF48695">
    <property type="entry name" value="Multiheme cytochromes"/>
    <property type="match status" value="1"/>
</dbReference>
<dbReference type="GO" id="GO:0009061">
    <property type="term" value="P:anaerobic respiration"/>
    <property type="evidence" value="ECO:0007669"/>
    <property type="project" value="TreeGrafter"/>
</dbReference>
<name>A0A1M5SHJ2_9BACT</name>
<organism evidence="13 14">
    <name type="scientific">Desulfofustis glycolicus DSM 9705</name>
    <dbReference type="NCBI Taxonomy" id="1121409"/>
    <lineage>
        <taxon>Bacteria</taxon>
        <taxon>Pseudomonadati</taxon>
        <taxon>Thermodesulfobacteriota</taxon>
        <taxon>Desulfobulbia</taxon>
        <taxon>Desulfobulbales</taxon>
        <taxon>Desulfocapsaceae</taxon>
        <taxon>Desulfofustis</taxon>
    </lineage>
</organism>
<dbReference type="InterPro" id="IPR005126">
    <property type="entry name" value="NapC/NirT_cyt_c_N"/>
</dbReference>
<evidence type="ECO:0000256" key="2">
    <source>
        <dbReference type="ARBA" id="ARBA00007395"/>
    </source>
</evidence>
<dbReference type="STRING" id="1121409.SAMN02745124_00358"/>
<dbReference type="Proteomes" id="UP000184139">
    <property type="component" value="Unassembled WGS sequence"/>
</dbReference>
<dbReference type="OrthoDB" id="9782159at2"/>
<evidence type="ECO:0000256" key="11">
    <source>
        <dbReference type="ARBA" id="ARBA00023136"/>
    </source>
</evidence>
<dbReference type="PANTHER" id="PTHR30333">
    <property type="entry name" value="CYTOCHROME C-TYPE PROTEIN"/>
    <property type="match status" value="1"/>
</dbReference>
<gene>
    <name evidence="13" type="ORF">SAMN02745124_00358</name>
</gene>
<dbReference type="Gene3D" id="1.10.3820.10">
    <property type="entry name" value="Di-heme elbow motif domain"/>
    <property type="match status" value="1"/>
</dbReference>